<comment type="similarity">
    <text evidence="1">Belongs to the polydnaviridae EGF-like motif protein family.</text>
</comment>
<reference evidence="3" key="1">
    <citation type="journal article" date="2000" name="J. Gen. Virol.">
        <title>Characterization of two novel Microplitis demolitor polydnavirus mRNAs expressed in Pseudoplusia includens haemocytes.</title>
        <authorList>
            <person name="Trudeau D."/>
            <person name="Witherell R.A."/>
            <person name="Strand M.R."/>
        </authorList>
    </citation>
    <scope>NUCLEOTIDE SEQUENCE</scope>
</reference>
<accession>Q9DQD5</accession>
<dbReference type="Gene3D" id="2.10.25.10">
    <property type="entry name" value="Laminin"/>
    <property type="match status" value="1"/>
</dbReference>
<evidence type="ECO:0000313" key="3">
    <source>
        <dbReference type="EMBL" id="AAG24547.1"/>
    </source>
</evidence>
<proteinExistence type="inferred from homology"/>
<protein>
    <submittedName>
        <fullName evidence="3">Pi201</fullName>
    </submittedName>
</protein>
<dbReference type="SUPFAM" id="SSF57567">
    <property type="entry name" value="Serine protease inhibitors"/>
    <property type="match status" value="1"/>
</dbReference>
<feature type="domain" description="TIL" evidence="2">
    <location>
        <begin position="34"/>
        <end position="86"/>
    </location>
</feature>
<organismHost>
    <name type="scientific">Microplitis demolitor</name>
    <name type="common">Parasitoid wasp</name>
    <dbReference type="NCBI Taxonomy" id="69319"/>
</organismHost>
<evidence type="ECO:0000256" key="1">
    <source>
        <dbReference type="ARBA" id="ARBA00008074"/>
    </source>
</evidence>
<dbReference type="InterPro" id="IPR002919">
    <property type="entry name" value="TIL_dom"/>
</dbReference>
<sequence>MSEKFALVLLVACIAFIGIETSPINSDSWKDGFCGENEAYDSMRRGCEERCDDHNPTFCFKFTTVCWCEKGYVRDKSDTCIKVEDCPNVSENLEFSETIIGM</sequence>
<dbReference type="EMBL" id="AF267174">
    <property type="protein sequence ID" value="AAG24547.1"/>
    <property type="molecule type" value="Genomic_DNA"/>
</dbReference>
<dbReference type="InterPro" id="IPR036084">
    <property type="entry name" value="Ser_inhib-like_sf"/>
</dbReference>
<evidence type="ECO:0000259" key="2">
    <source>
        <dbReference type="Pfam" id="PF01826"/>
    </source>
</evidence>
<name>Q9DQD5_MDBV</name>
<organism evidence="3">
    <name type="scientific">Microplitis demolitor bracovirus</name>
    <name type="common">MdBV</name>
    <dbReference type="NCBI Taxonomy" id="53988"/>
    <lineage>
        <taxon>Viruses</taxon>
        <taxon>Viruses incertae sedis</taxon>
        <taxon>Polydnaviriformidae</taxon>
        <taxon>Bracoviriform</taxon>
    </lineage>
</organism>
<dbReference type="CDD" id="cd19941">
    <property type="entry name" value="TIL"/>
    <property type="match status" value="1"/>
</dbReference>
<dbReference type="Pfam" id="PF01826">
    <property type="entry name" value="TIL"/>
    <property type="match status" value="1"/>
</dbReference>